<keyword evidence="4 8" id="KW-0831">Ubiquinone biosynthesis</keyword>
<evidence type="ECO:0000256" key="8">
    <source>
        <dbReference type="RuleBase" id="RU366063"/>
    </source>
</evidence>
<evidence type="ECO:0000256" key="2">
    <source>
        <dbReference type="ARBA" id="ARBA00004749"/>
    </source>
</evidence>
<dbReference type="PANTHER" id="PTHR21427">
    <property type="entry name" value="UBIQUINONE BIOSYNTHESIS PROTEIN COQ9, MITOCHONDRIAL"/>
    <property type="match status" value="1"/>
</dbReference>
<evidence type="ECO:0000256" key="4">
    <source>
        <dbReference type="ARBA" id="ARBA00022688"/>
    </source>
</evidence>
<gene>
    <name evidence="10" type="ORF">BSTOLATCC_MIC9965</name>
</gene>
<name>A0AAU9J0M6_9CILI</name>
<evidence type="ECO:0000313" key="10">
    <source>
        <dbReference type="EMBL" id="CAG9314169.1"/>
    </source>
</evidence>
<dbReference type="AlphaFoldDB" id="A0AAU9J0M6"/>
<evidence type="ECO:0000259" key="9">
    <source>
        <dbReference type="Pfam" id="PF08511"/>
    </source>
</evidence>
<comment type="pathway">
    <text evidence="2 8">Cofactor biosynthesis; ubiquinone biosynthesis.</text>
</comment>
<evidence type="ECO:0000256" key="6">
    <source>
        <dbReference type="ARBA" id="ARBA00023121"/>
    </source>
</evidence>
<comment type="function">
    <text evidence="8">Membrane-associated protein that warps the membrane surface to access and bind aromatic isoprenes with high specificity, including ubiquinone (CoQ) isoprene intermediates and presents them directly to Coq7, therefore facilitating the Coq7-mediated hydroxylase step. Participates in the biosynthesis of coenzyme Q, also named ubiquinone, an essential lipid-soluble electron transporter for aerobic cellular respiration.</text>
</comment>
<protein>
    <recommendedName>
        <fullName evidence="8">Ubiquinone biosynthesis protein</fullName>
    </recommendedName>
</protein>
<dbReference type="InterPro" id="IPR012762">
    <property type="entry name" value="Ubiq_biosynth_COQ9"/>
</dbReference>
<evidence type="ECO:0000256" key="1">
    <source>
        <dbReference type="ARBA" id="ARBA00004173"/>
    </source>
</evidence>
<dbReference type="NCBIfam" id="TIGR02396">
    <property type="entry name" value="diverge_rpsU"/>
    <property type="match status" value="1"/>
</dbReference>
<comment type="subcellular location">
    <subcellularLocation>
        <location evidence="1 8">Mitochondrion</location>
    </subcellularLocation>
</comment>
<sequence>MQARELLINSAKNLAKTLGWTDAMLVQAAKDNGLSPATSRALFPNGPIEIAEILMKEWEDKLSTDVTLQQLEGKELSDQYFVMLKARLSYEISYMPHWGSAMKLGIYPRNVTSISDRLYSTMNLMCDIVGDHSTGIDWYAKRVGLGQVFTATELCMVYDSSKEFEQTWEFLQSQLYSTNFEGVTGLGSLYMGYGFGLLNTIMPGRRRY</sequence>
<comment type="similarity">
    <text evidence="3 8">Belongs to the COQ9 family.</text>
</comment>
<keyword evidence="7 8" id="KW-0496">Mitochondrion</keyword>
<dbReference type="GO" id="GO:0006744">
    <property type="term" value="P:ubiquinone biosynthetic process"/>
    <property type="evidence" value="ECO:0007669"/>
    <property type="project" value="UniProtKB-UniRule"/>
</dbReference>
<evidence type="ECO:0000256" key="7">
    <source>
        <dbReference type="ARBA" id="ARBA00023128"/>
    </source>
</evidence>
<proteinExistence type="inferred from homology"/>
<dbReference type="PANTHER" id="PTHR21427:SF19">
    <property type="entry name" value="UBIQUINONE BIOSYNTHESIS PROTEIN COQ9, MITOCHONDRIAL"/>
    <property type="match status" value="1"/>
</dbReference>
<dbReference type="InterPro" id="IPR013718">
    <property type="entry name" value="COQ9_C"/>
</dbReference>
<dbReference type="GO" id="GO:0008289">
    <property type="term" value="F:lipid binding"/>
    <property type="evidence" value="ECO:0007669"/>
    <property type="project" value="UniProtKB-UniRule"/>
</dbReference>
<reference evidence="10" key="1">
    <citation type="submission" date="2021-09" db="EMBL/GenBank/DDBJ databases">
        <authorList>
            <consortium name="AG Swart"/>
            <person name="Singh M."/>
            <person name="Singh A."/>
            <person name="Seah K."/>
            <person name="Emmerich C."/>
        </authorList>
    </citation>
    <scope>NUCLEOTIDE SEQUENCE</scope>
    <source>
        <strain evidence="10">ATCC30299</strain>
    </source>
</reference>
<evidence type="ECO:0000256" key="3">
    <source>
        <dbReference type="ARBA" id="ARBA00010766"/>
    </source>
</evidence>
<dbReference type="Gene3D" id="1.10.357.10">
    <property type="entry name" value="Tetracycline Repressor, domain 2"/>
    <property type="match status" value="1"/>
</dbReference>
<feature type="domain" description="COQ9 C-terminal" evidence="9">
    <location>
        <begin position="115"/>
        <end position="175"/>
    </location>
</feature>
<keyword evidence="11" id="KW-1185">Reference proteome</keyword>
<comment type="caution">
    <text evidence="10">The sequence shown here is derived from an EMBL/GenBank/DDBJ whole genome shotgun (WGS) entry which is preliminary data.</text>
</comment>
<evidence type="ECO:0000313" key="11">
    <source>
        <dbReference type="Proteomes" id="UP001162131"/>
    </source>
</evidence>
<dbReference type="Proteomes" id="UP001162131">
    <property type="component" value="Unassembled WGS sequence"/>
</dbReference>
<keyword evidence="5" id="KW-0809">Transit peptide</keyword>
<evidence type="ECO:0000256" key="5">
    <source>
        <dbReference type="ARBA" id="ARBA00022946"/>
    </source>
</evidence>
<organism evidence="10 11">
    <name type="scientific">Blepharisma stoltei</name>
    <dbReference type="NCBI Taxonomy" id="1481888"/>
    <lineage>
        <taxon>Eukaryota</taxon>
        <taxon>Sar</taxon>
        <taxon>Alveolata</taxon>
        <taxon>Ciliophora</taxon>
        <taxon>Postciliodesmatophora</taxon>
        <taxon>Heterotrichea</taxon>
        <taxon>Heterotrichida</taxon>
        <taxon>Blepharismidae</taxon>
        <taxon>Blepharisma</taxon>
    </lineage>
</organism>
<dbReference type="EMBL" id="CAJZBQ010000011">
    <property type="protein sequence ID" value="CAG9314169.1"/>
    <property type="molecule type" value="Genomic_DNA"/>
</dbReference>
<dbReference type="GO" id="GO:0005743">
    <property type="term" value="C:mitochondrial inner membrane"/>
    <property type="evidence" value="ECO:0007669"/>
    <property type="project" value="TreeGrafter"/>
</dbReference>
<dbReference type="Pfam" id="PF08511">
    <property type="entry name" value="COQ9"/>
    <property type="match status" value="1"/>
</dbReference>
<accession>A0AAU9J0M6</accession>
<keyword evidence="6 8" id="KW-0446">Lipid-binding</keyword>